<name>A0ABS5GXT7_9BURK</name>
<dbReference type="Proteomes" id="UP000682982">
    <property type="component" value="Unassembled WGS sequence"/>
</dbReference>
<feature type="domain" description="DUF4062" evidence="1">
    <location>
        <begin position="6"/>
        <end position="86"/>
    </location>
</feature>
<accession>A0ABS5GXT7</accession>
<dbReference type="EMBL" id="JAGSPK010000001">
    <property type="protein sequence ID" value="MBR7791263.1"/>
    <property type="molecule type" value="Genomic_DNA"/>
</dbReference>
<protein>
    <submittedName>
        <fullName evidence="2">DUF4062 domain-containing protein</fullName>
    </submittedName>
</protein>
<evidence type="ECO:0000313" key="2">
    <source>
        <dbReference type="EMBL" id="MBR7791263.1"/>
    </source>
</evidence>
<dbReference type="InterPro" id="IPR025139">
    <property type="entry name" value="DUF4062"/>
</dbReference>
<dbReference type="RefSeq" id="WP_212677468.1">
    <property type="nucleotide sequence ID" value="NZ_JAGSPK010000001.1"/>
</dbReference>
<gene>
    <name evidence="2" type="ORF">KDM87_01535</name>
</gene>
<proteinExistence type="predicted"/>
<comment type="caution">
    <text evidence="2">The sequence shown here is derived from an EMBL/GenBank/DDBJ whole genome shotgun (WGS) entry which is preliminary data.</text>
</comment>
<evidence type="ECO:0000313" key="3">
    <source>
        <dbReference type="Proteomes" id="UP000682982"/>
    </source>
</evidence>
<keyword evidence="3" id="KW-1185">Reference proteome</keyword>
<sequence length="283" mass="30128">MSASLFISSTPFDLALHRNKIAEAMSQGKPGSPALTVVQASPETGLAERLRMVRQAAAYVGVFGMVYGNVDAATGKSLVQLEYEAALAAGLPVLIYIMDEDEHLVLPKHVDTGTPALSLSELKSHLSQTQAVRFYESADDLVAKLENDLLRIFAPTAPLSAPTPVAVAVEGTKADPVAESVAGANEAPSGLTGTMASKRYALTPPRFAFFKEKVAHLFQREMPDAVLQDVIEYLLAGNTMSAASALRRGAGISLEDAIEEVRKTELVIVDTVQRHQAQTGAVK</sequence>
<dbReference type="Pfam" id="PF13271">
    <property type="entry name" value="DUF4062"/>
    <property type="match status" value="1"/>
</dbReference>
<reference evidence="2 3" key="1">
    <citation type="submission" date="2021-04" db="EMBL/GenBank/DDBJ databases">
        <title>novel species isolated from subtropical streams in China.</title>
        <authorList>
            <person name="Lu H."/>
        </authorList>
    </citation>
    <scope>NUCLEOTIDE SEQUENCE [LARGE SCALE GENOMIC DNA]</scope>
    <source>
        <strain evidence="2 3">FT147W</strain>
    </source>
</reference>
<organism evidence="2 3">
    <name type="scientific">Undibacterium rivi</name>
    <dbReference type="NCBI Taxonomy" id="2828729"/>
    <lineage>
        <taxon>Bacteria</taxon>
        <taxon>Pseudomonadati</taxon>
        <taxon>Pseudomonadota</taxon>
        <taxon>Betaproteobacteria</taxon>
        <taxon>Burkholderiales</taxon>
        <taxon>Oxalobacteraceae</taxon>
        <taxon>Undibacterium</taxon>
    </lineage>
</organism>
<evidence type="ECO:0000259" key="1">
    <source>
        <dbReference type="Pfam" id="PF13271"/>
    </source>
</evidence>